<gene>
    <name evidence="2" type="ORF">K435DRAFT_963843</name>
</gene>
<proteinExistence type="predicted"/>
<dbReference type="AlphaFoldDB" id="A0A4V4HGZ3"/>
<feature type="compositionally biased region" description="Low complexity" evidence="1">
    <location>
        <begin position="336"/>
        <end position="354"/>
    </location>
</feature>
<dbReference type="EMBL" id="ML179099">
    <property type="protein sequence ID" value="THV00756.1"/>
    <property type="molecule type" value="Genomic_DNA"/>
</dbReference>
<feature type="compositionally biased region" description="Polar residues" evidence="1">
    <location>
        <begin position="418"/>
        <end position="436"/>
    </location>
</feature>
<dbReference type="Proteomes" id="UP000297245">
    <property type="component" value="Unassembled WGS sequence"/>
</dbReference>
<keyword evidence="3" id="KW-1185">Reference proteome</keyword>
<evidence type="ECO:0000313" key="3">
    <source>
        <dbReference type="Proteomes" id="UP000297245"/>
    </source>
</evidence>
<organism evidence="2 3">
    <name type="scientific">Dendrothele bispora (strain CBS 962.96)</name>
    <dbReference type="NCBI Taxonomy" id="1314807"/>
    <lineage>
        <taxon>Eukaryota</taxon>
        <taxon>Fungi</taxon>
        <taxon>Dikarya</taxon>
        <taxon>Basidiomycota</taxon>
        <taxon>Agaricomycotina</taxon>
        <taxon>Agaricomycetes</taxon>
        <taxon>Agaricomycetidae</taxon>
        <taxon>Agaricales</taxon>
        <taxon>Agaricales incertae sedis</taxon>
        <taxon>Dendrothele</taxon>
    </lineage>
</organism>
<feature type="region of interest" description="Disordered" evidence="1">
    <location>
        <begin position="305"/>
        <end position="354"/>
    </location>
</feature>
<evidence type="ECO:0000256" key="1">
    <source>
        <dbReference type="SAM" id="MobiDB-lite"/>
    </source>
</evidence>
<sequence>MVFANYNDNNSNYSSYGFSALLALTGPTRQVQSYHNTHFYPQTRHEEQHPFSVEKNYNYHIPMHVEKPNYYPCAPTAHRGLIPPSCFYGPRPYVHTSNNSFNTQSQGVGAYHRPATHYTSPWGNVQSHSHKPSFPSSSYSFYHNTATRPEPTFNPTPRFDPFRDEEDELYYPGRLGESQYSSIRYSEYLPSRVIPDNYWQQRRPVSPATESFLQLREEYKRVENHFQRQMLVQRERRVKREVREVEVKAEEEEVILEQVELSTRQVVELNGREAVLQELREMEERETRGFREHMRALYLAALKEEEEGEEKEKENPFNTDKPIVDDRSRDPTPGLTPSSTTTSSISTCSSTDSSSFCYSNGGNDAVDSFARQSESKWPPTAPSPSSLPHPASGGNDAVDSFAEQAKWPPTAPSPSSLPHPNDFPSSSVYERSTNYNAPRANRDDPGRRVACQNSTVTIPLRVPRPRPIEAAIGLQAIICWFDNGD</sequence>
<name>A0A4V4HGZ3_DENBC</name>
<accession>A0A4V4HGZ3</accession>
<feature type="region of interest" description="Disordered" evidence="1">
    <location>
        <begin position="370"/>
        <end position="447"/>
    </location>
</feature>
<evidence type="ECO:0000313" key="2">
    <source>
        <dbReference type="EMBL" id="THV00756.1"/>
    </source>
</evidence>
<reference evidence="2 3" key="1">
    <citation type="journal article" date="2019" name="Nat. Ecol. Evol.">
        <title>Megaphylogeny resolves global patterns of mushroom evolution.</title>
        <authorList>
            <person name="Varga T."/>
            <person name="Krizsan K."/>
            <person name="Foldi C."/>
            <person name="Dima B."/>
            <person name="Sanchez-Garcia M."/>
            <person name="Sanchez-Ramirez S."/>
            <person name="Szollosi G.J."/>
            <person name="Szarkandi J.G."/>
            <person name="Papp V."/>
            <person name="Albert L."/>
            <person name="Andreopoulos W."/>
            <person name="Angelini C."/>
            <person name="Antonin V."/>
            <person name="Barry K.W."/>
            <person name="Bougher N.L."/>
            <person name="Buchanan P."/>
            <person name="Buyck B."/>
            <person name="Bense V."/>
            <person name="Catcheside P."/>
            <person name="Chovatia M."/>
            <person name="Cooper J."/>
            <person name="Damon W."/>
            <person name="Desjardin D."/>
            <person name="Finy P."/>
            <person name="Geml J."/>
            <person name="Haridas S."/>
            <person name="Hughes K."/>
            <person name="Justo A."/>
            <person name="Karasinski D."/>
            <person name="Kautmanova I."/>
            <person name="Kiss B."/>
            <person name="Kocsube S."/>
            <person name="Kotiranta H."/>
            <person name="LaButti K.M."/>
            <person name="Lechner B.E."/>
            <person name="Liimatainen K."/>
            <person name="Lipzen A."/>
            <person name="Lukacs Z."/>
            <person name="Mihaltcheva S."/>
            <person name="Morgado L.N."/>
            <person name="Niskanen T."/>
            <person name="Noordeloos M.E."/>
            <person name="Ohm R.A."/>
            <person name="Ortiz-Santana B."/>
            <person name="Ovrebo C."/>
            <person name="Racz N."/>
            <person name="Riley R."/>
            <person name="Savchenko A."/>
            <person name="Shiryaev A."/>
            <person name="Soop K."/>
            <person name="Spirin V."/>
            <person name="Szebenyi C."/>
            <person name="Tomsovsky M."/>
            <person name="Tulloss R.E."/>
            <person name="Uehling J."/>
            <person name="Grigoriev I.V."/>
            <person name="Vagvolgyi C."/>
            <person name="Papp T."/>
            <person name="Martin F.M."/>
            <person name="Miettinen O."/>
            <person name="Hibbett D.S."/>
            <person name="Nagy L.G."/>
        </authorList>
    </citation>
    <scope>NUCLEOTIDE SEQUENCE [LARGE SCALE GENOMIC DNA]</scope>
    <source>
        <strain evidence="2 3">CBS 962.96</strain>
    </source>
</reference>
<protein>
    <submittedName>
        <fullName evidence="2">Uncharacterized protein</fullName>
    </submittedName>
</protein>